<dbReference type="GO" id="GO:0006508">
    <property type="term" value="P:proteolysis"/>
    <property type="evidence" value="ECO:0007669"/>
    <property type="project" value="UniProtKB-KW"/>
</dbReference>
<dbReference type="GO" id="GO:0004252">
    <property type="term" value="F:serine-type endopeptidase activity"/>
    <property type="evidence" value="ECO:0007669"/>
    <property type="project" value="InterPro"/>
</dbReference>
<keyword evidence="4" id="KW-0378">Hydrolase</keyword>
<organism evidence="4 5">
    <name type="scientific">Rhodoplanes serenus</name>
    <dbReference type="NCBI Taxonomy" id="200615"/>
    <lineage>
        <taxon>Bacteria</taxon>
        <taxon>Pseudomonadati</taxon>
        <taxon>Pseudomonadota</taxon>
        <taxon>Alphaproteobacteria</taxon>
        <taxon>Hyphomicrobiales</taxon>
        <taxon>Nitrobacteraceae</taxon>
        <taxon>Rhodoplanes</taxon>
    </lineage>
</organism>
<keyword evidence="5" id="KW-1185">Reference proteome</keyword>
<evidence type="ECO:0000313" key="4">
    <source>
        <dbReference type="EMBL" id="VCU10808.1"/>
    </source>
</evidence>
<dbReference type="InterPro" id="IPR001254">
    <property type="entry name" value="Trypsin_dom"/>
</dbReference>
<dbReference type="SUPFAM" id="SSF50494">
    <property type="entry name" value="Trypsin-like serine proteases"/>
    <property type="match status" value="1"/>
</dbReference>
<feature type="domain" description="Peptidase S1" evidence="3">
    <location>
        <begin position="36"/>
        <end position="261"/>
    </location>
</feature>
<dbReference type="Pfam" id="PF00089">
    <property type="entry name" value="Trypsin"/>
    <property type="match status" value="1"/>
</dbReference>
<gene>
    <name evidence="4" type="primary">tlp</name>
    <name evidence="4" type="ORF">RHODGE_RHODGE_04373</name>
</gene>
<dbReference type="AlphaFoldDB" id="A0A447CZY5"/>
<dbReference type="InterPro" id="IPR001314">
    <property type="entry name" value="Peptidase_S1A"/>
</dbReference>
<dbReference type="PROSITE" id="PS00134">
    <property type="entry name" value="TRYPSIN_HIS"/>
    <property type="match status" value="1"/>
</dbReference>
<dbReference type="PRINTS" id="PR00722">
    <property type="entry name" value="CHYMOTRYPSIN"/>
</dbReference>
<dbReference type="PANTHER" id="PTHR24276:SF98">
    <property type="entry name" value="FI18310P1-RELATED"/>
    <property type="match status" value="1"/>
</dbReference>
<dbReference type="PANTHER" id="PTHR24276">
    <property type="entry name" value="POLYSERASE-RELATED"/>
    <property type="match status" value="1"/>
</dbReference>
<keyword evidence="4" id="KW-0645">Protease</keyword>
<dbReference type="InterPro" id="IPR009003">
    <property type="entry name" value="Peptidase_S1_PA"/>
</dbReference>
<dbReference type="Proteomes" id="UP000289200">
    <property type="component" value="Unassembled WGS sequence"/>
</dbReference>
<dbReference type="Gene3D" id="2.40.10.10">
    <property type="entry name" value="Trypsin-like serine proteases"/>
    <property type="match status" value="1"/>
</dbReference>
<keyword evidence="2" id="KW-1015">Disulfide bond</keyword>
<reference evidence="5" key="1">
    <citation type="submission" date="2018-10" db="EMBL/GenBank/DDBJ databases">
        <authorList>
            <person name="Peiro R."/>
            <person name="Begona"/>
            <person name="Cbmso G."/>
            <person name="Lopez M."/>
            <person name="Gonzalez S."/>
            <person name="Sacristan E."/>
            <person name="Castillo E."/>
        </authorList>
    </citation>
    <scope>NUCLEOTIDE SEQUENCE [LARGE SCALE GENOMIC DNA]</scope>
</reference>
<dbReference type="PROSITE" id="PS50240">
    <property type="entry name" value="TRYPSIN_DOM"/>
    <property type="match status" value="1"/>
</dbReference>
<evidence type="ECO:0000256" key="2">
    <source>
        <dbReference type="ARBA" id="ARBA00023157"/>
    </source>
</evidence>
<dbReference type="InterPro" id="IPR050430">
    <property type="entry name" value="Peptidase_S1"/>
</dbReference>
<comment type="similarity">
    <text evidence="1">Belongs to the peptidase S1 family.</text>
</comment>
<evidence type="ECO:0000313" key="5">
    <source>
        <dbReference type="Proteomes" id="UP000289200"/>
    </source>
</evidence>
<dbReference type="OrthoDB" id="267336at2"/>
<dbReference type="InterPro" id="IPR018114">
    <property type="entry name" value="TRYPSIN_HIS"/>
</dbReference>
<protein>
    <submittedName>
        <fullName evidence="4">Trypsin-like protease</fullName>
    </submittedName>
</protein>
<evidence type="ECO:0000256" key="1">
    <source>
        <dbReference type="ARBA" id="ARBA00007664"/>
    </source>
</evidence>
<sequence length="269" mass="26647">MRRLLAAALSAVQIVPAGLATVAAALAPWAGPAAALVGDSPAAAPVLARHVVLIVGSRGSSCTGTVLAPTLVLTAAHCVQPGADYKLVSFDAARRPTLLDVAAVLRHPGFDMAALLGHRATADVALLHATAPLPTPFVAAPLGRTDAIAVGDPVTVVGLGVAVRGDGRSGGTARMATLAATGRPGSLQLRLVDPAAGGERPGRGACTGDSGAPAFRDENGRAVVAGVVSWSTGPKLAAGCGGLTGVTPLVRYRAWIVDSAQRLGVALSP</sequence>
<evidence type="ECO:0000259" key="3">
    <source>
        <dbReference type="PROSITE" id="PS50240"/>
    </source>
</evidence>
<dbReference type="EMBL" id="UWOC01000192">
    <property type="protein sequence ID" value="VCU10808.1"/>
    <property type="molecule type" value="Genomic_DNA"/>
</dbReference>
<dbReference type="SMART" id="SM00020">
    <property type="entry name" value="Tryp_SPc"/>
    <property type="match status" value="1"/>
</dbReference>
<comment type="caution">
    <text evidence="4">The sequence shown here is derived from an EMBL/GenBank/DDBJ whole genome shotgun (WGS) entry which is preliminary data.</text>
</comment>
<dbReference type="RefSeq" id="WP_129611259.1">
    <property type="nucleotide sequence ID" value="NZ_UWOC01000192.1"/>
</dbReference>
<proteinExistence type="inferred from homology"/>
<accession>A0A447CZY5</accession>
<name>A0A447CZY5_9BRAD</name>
<dbReference type="InterPro" id="IPR043504">
    <property type="entry name" value="Peptidase_S1_PA_chymotrypsin"/>
</dbReference>